<evidence type="ECO:0000256" key="1">
    <source>
        <dbReference type="SAM" id="MobiDB-lite"/>
    </source>
</evidence>
<comment type="caution">
    <text evidence="2">The sequence shown here is derived from an EMBL/GenBank/DDBJ whole genome shotgun (WGS) entry which is preliminary data.</text>
</comment>
<proteinExistence type="predicted"/>
<gene>
    <name evidence="2" type="ORF">GUJ93_ZPchr0005g14894</name>
</gene>
<evidence type="ECO:0000313" key="3">
    <source>
        <dbReference type="Proteomes" id="UP000729402"/>
    </source>
</evidence>
<dbReference type="AlphaFoldDB" id="A0A8J5VG17"/>
<accession>A0A8J5VG17</accession>
<feature type="region of interest" description="Disordered" evidence="1">
    <location>
        <begin position="1"/>
        <end position="22"/>
    </location>
</feature>
<protein>
    <submittedName>
        <fullName evidence="2">Uncharacterized protein</fullName>
    </submittedName>
</protein>
<reference evidence="2" key="2">
    <citation type="submission" date="2021-02" db="EMBL/GenBank/DDBJ databases">
        <authorList>
            <person name="Kimball J.A."/>
            <person name="Haas M.W."/>
            <person name="Macchietto M."/>
            <person name="Kono T."/>
            <person name="Duquette J."/>
            <person name="Shao M."/>
        </authorList>
    </citation>
    <scope>NUCLEOTIDE SEQUENCE</scope>
    <source>
        <tissue evidence="2">Fresh leaf tissue</tissue>
    </source>
</reference>
<keyword evidence="3" id="KW-1185">Reference proteome</keyword>
<reference evidence="2" key="1">
    <citation type="journal article" date="2021" name="bioRxiv">
        <title>Whole Genome Assembly and Annotation of Northern Wild Rice, Zizania palustris L., Supports a Whole Genome Duplication in the Zizania Genus.</title>
        <authorList>
            <person name="Haas M."/>
            <person name="Kono T."/>
            <person name="Macchietto M."/>
            <person name="Millas R."/>
            <person name="McGilp L."/>
            <person name="Shao M."/>
            <person name="Duquette J."/>
            <person name="Hirsch C.N."/>
            <person name="Kimball J."/>
        </authorList>
    </citation>
    <scope>NUCLEOTIDE SEQUENCE</scope>
    <source>
        <tissue evidence="2">Fresh leaf tissue</tissue>
    </source>
</reference>
<evidence type="ECO:0000313" key="2">
    <source>
        <dbReference type="EMBL" id="KAG8068792.1"/>
    </source>
</evidence>
<sequence>MAPRRKGSKMRCSASLGEDPPKERLRDALRCFPGQRPSEGSEAPAGIPVLDEADVPVRPFGLHFGGASPNIV</sequence>
<name>A0A8J5VG17_ZIZPA</name>
<dbReference type="EMBL" id="JAAALK010000284">
    <property type="protein sequence ID" value="KAG8068792.1"/>
    <property type="molecule type" value="Genomic_DNA"/>
</dbReference>
<dbReference type="Proteomes" id="UP000729402">
    <property type="component" value="Unassembled WGS sequence"/>
</dbReference>
<organism evidence="2 3">
    <name type="scientific">Zizania palustris</name>
    <name type="common">Northern wild rice</name>
    <dbReference type="NCBI Taxonomy" id="103762"/>
    <lineage>
        <taxon>Eukaryota</taxon>
        <taxon>Viridiplantae</taxon>
        <taxon>Streptophyta</taxon>
        <taxon>Embryophyta</taxon>
        <taxon>Tracheophyta</taxon>
        <taxon>Spermatophyta</taxon>
        <taxon>Magnoliopsida</taxon>
        <taxon>Liliopsida</taxon>
        <taxon>Poales</taxon>
        <taxon>Poaceae</taxon>
        <taxon>BOP clade</taxon>
        <taxon>Oryzoideae</taxon>
        <taxon>Oryzeae</taxon>
        <taxon>Zizaniinae</taxon>
        <taxon>Zizania</taxon>
    </lineage>
</organism>